<dbReference type="RefSeq" id="WP_173075838.1">
    <property type="nucleotide sequence ID" value="NZ_CP041345.1"/>
</dbReference>
<dbReference type="AlphaFoldDB" id="A0A7D4C1I5"/>
<protein>
    <submittedName>
        <fullName evidence="1">ATPase P</fullName>
    </submittedName>
</protein>
<keyword evidence="2" id="KW-1185">Reference proteome</keyword>
<evidence type="ECO:0000313" key="2">
    <source>
        <dbReference type="Proteomes" id="UP000500961"/>
    </source>
</evidence>
<organism evidence="1 2">
    <name type="scientific">Tenuifilum thalassicum</name>
    <dbReference type="NCBI Taxonomy" id="2590900"/>
    <lineage>
        <taxon>Bacteria</taxon>
        <taxon>Pseudomonadati</taxon>
        <taxon>Bacteroidota</taxon>
        <taxon>Bacteroidia</taxon>
        <taxon>Bacteroidales</taxon>
        <taxon>Tenuifilaceae</taxon>
        <taxon>Tenuifilum</taxon>
    </lineage>
</organism>
<dbReference type="KEGG" id="ttz:FHG85_10975"/>
<sequence length="156" mass="17011">MIKINIPGYRLLELEYLVLDFNGTLAVDGKLIGGVAESLNELSKHIKIKVITADTFGTVRKELNSIDCELAILGNGNQVKQKARVVKQLGSKRCVSIGNGFNDWKMLKVSALGIVTLQDEGAATKSIVNASVMSKSINDALDFLLKPDRLIATLRR</sequence>
<dbReference type="EMBL" id="CP041345">
    <property type="protein sequence ID" value="QKG80764.1"/>
    <property type="molecule type" value="Genomic_DNA"/>
</dbReference>
<dbReference type="Proteomes" id="UP000500961">
    <property type="component" value="Chromosome"/>
</dbReference>
<dbReference type="Gene3D" id="3.40.50.1000">
    <property type="entry name" value="HAD superfamily/HAD-like"/>
    <property type="match status" value="1"/>
</dbReference>
<dbReference type="SUPFAM" id="SSF56784">
    <property type="entry name" value="HAD-like"/>
    <property type="match status" value="1"/>
</dbReference>
<dbReference type="InterPro" id="IPR023214">
    <property type="entry name" value="HAD_sf"/>
</dbReference>
<gene>
    <name evidence="1" type="ORF">FHG85_10975</name>
</gene>
<evidence type="ECO:0000313" key="1">
    <source>
        <dbReference type="EMBL" id="QKG80764.1"/>
    </source>
</evidence>
<dbReference type="InterPro" id="IPR036412">
    <property type="entry name" value="HAD-like_sf"/>
</dbReference>
<reference evidence="1 2" key="1">
    <citation type="submission" date="2019-07" db="EMBL/GenBank/DDBJ databases">
        <title>Thalassofilum flectens gen. nov., sp. nov., a novel moderate thermophilic anaerobe from a shallow sea hot spring in Kunashir Island (Russia), representing a new family in the order Bacteroidales, and proposal of Thalassofilacea fam. nov.</title>
        <authorList>
            <person name="Kochetkova T.V."/>
            <person name="Podosokorskaya O.A."/>
            <person name="Novikov A."/>
            <person name="Elcheninov A.G."/>
            <person name="Toshchakov S.V."/>
            <person name="Kublanov I.V."/>
        </authorList>
    </citation>
    <scope>NUCLEOTIDE SEQUENCE [LARGE SCALE GENOMIC DNA]</scope>
    <source>
        <strain evidence="1 2">38-H</strain>
    </source>
</reference>
<name>A0A7D4C1I5_9BACT</name>
<proteinExistence type="predicted"/>
<accession>A0A7D4C1I5</accession>